<name>A0A016XH72_9BURK</name>
<keyword evidence="1" id="KW-0812">Transmembrane</keyword>
<comment type="caution">
    <text evidence="3">The sequence shown here is derived from an EMBL/GenBank/DDBJ whole genome shotgun (WGS) entry which is preliminary data.</text>
</comment>
<keyword evidence="1" id="KW-1133">Transmembrane helix</keyword>
<dbReference type="EMBL" id="JEMG01000001">
    <property type="protein sequence ID" value="EYC51444.1"/>
    <property type="molecule type" value="Genomic_DNA"/>
</dbReference>
<dbReference type="RefSeq" id="WP_051509672.1">
    <property type="nucleotide sequence ID" value="NZ_JEMG01000001.1"/>
</dbReference>
<gene>
    <name evidence="3" type="ORF">AZ34_10395</name>
</gene>
<dbReference type="Proteomes" id="UP000023268">
    <property type="component" value="Unassembled WGS sequence"/>
</dbReference>
<feature type="domain" description="Phage tail tape measure protein" evidence="2">
    <location>
        <begin position="233"/>
        <end position="441"/>
    </location>
</feature>
<feature type="transmembrane region" description="Helical" evidence="1">
    <location>
        <begin position="585"/>
        <end position="604"/>
    </location>
</feature>
<evidence type="ECO:0000259" key="2">
    <source>
        <dbReference type="Pfam" id="PF10145"/>
    </source>
</evidence>
<feature type="transmembrane region" description="Helical" evidence="1">
    <location>
        <begin position="534"/>
        <end position="565"/>
    </location>
</feature>
<dbReference type="NCBIfam" id="TIGR01760">
    <property type="entry name" value="tape_meas_TP901"/>
    <property type="match status" value="1"/>
</dbReference>
<dbReference type="eggNOG" id="COG5283">
    <property type="taxonomic scope" value="Bacteria"/>
</dbReference>
<evidence type="ECO:0000256" key="1">
    <source>
        <dbReference type="SAM" id="Phobius"/>
    </source>
</evidence>
<dbReference type="InterPro" id="IPR010090">
    <property type="entry name" value="Phage_tape_meas"/>
</dbReference>
<evidence type="ECO:0000313" key="3">
    <source>
        <dbReference type="EMBL" id="EYC51444.1"/>
    </source>
</evidence>
<dbReference type="STRING" id="1458275.AZ34_10395"/>
<organism evidence="3 4">
    <name type="scientific">Hylemonella gracilis str. Niagara R</name>
    <dbReference type="NCBI Taxonomy" id="1458275"/>
    <lineage>
        <taxon>Bacteria</taxon>
        <taxon>Pseudomonadati</taxon>
        <taxon>Pseudomonadota</taxon>
        <taxon>Betaproteobacteria</taxon>
        <taxon>Burkholderiales</taxon>
        <taxon>Comamonadaceae</taxon>
        <taxon>Hylemonella</taxon>
    </lineage>
</organism>
<dbReference type="OrthoDB" id="8019720at2"/>
<dbReference type="Pfam" id="PF10145">
    <property type="entry name" value="PhageMin_Tail"/>
    <property type="match status" value="1"/>
</dbReference>
<sequence>MSSDVQIRILLEAADRASRSLKGIDRASREAADAITKSREELRRLNAQQAALDGVEKHKTAVREAGLQVKLYQSRLDALRNSGSASTAQITRAQVAVDKAKGAFSRASAGALDLRRRLDAMGVKNASQAQGQLRRDIDAANAAMQRQIGRAQQLAQRQASWRKLTEQHGKAMRHIEGLNISGAASLATGVGIGRLARGPINAFAEQEDAATQLQAAMMRSDGSAPEELAQIQALADKLGGTLPGTTADFQNMMTMLIRQGMSAKSILGGLGESAAYLGVQLQMPVTEAAEFAAKMQDATRTAEGDMMGLMDTIQRAYYSGVDSGNMLQGFTKMSPVLGMIRKEGVEGANALAPLLVMMDQAGMAGESSGNAIRKVFQAGLDAKKMAKANALLQDGRAGFTLDFTDGNGQHGGLDVMFKQLEKLSTIQDDVARTGIIKAMFGDDAETLQVLNTLMAKGAAGYEEIQRKMGQQASLQQRVNVQLGTLKNVMEAAEGAATNVAASIGQVLAPQLKEITLWLAGAAERAQGWIKENEGIVAVAAWVVAGIVAVATAFGVMSLTVAAVAGPLKVAMFLLQALGLAAKGNPVIAIITAVATLGGVLYATWEPFRKMIDWILNNVAKAAAWLGKFLGIKTDGSTYTGGGATPGATGALATPGTSAWATGGGAPLTATAGGPLMAPAVAGGAAATVREGDSIKIDVHASPGMDEAAVGRAVASEIRRLQNQQGARTRSALADVN</sequence>
<proteinExistence type="predicted"/>
<accession>A0A016XH72</accession>
<protein>
    <submittedName>
        <fullName evidence="3">Phage TMP domain-containing protein</fullName>
    </submittedName>
</protein>
<keyword evidence="1" id="KW-0472">Membrane</keyword>
<dbReference type="AlphaFoldDB" id="A0A016XH72"/>
<evidence type="ECO:0000313" key="4">
    <source>
        <dbReference type="Proteomes" id="UP000023268"/>
    </source>
</evidence>
<reference evidence="3 4" key="1">
    <citation type="submission" date="2014-02" db="EMBL/GenBank/DDBJ databases">
        <title>Draft Genome of Hylemonella gracilis isolated from the Niagara River.</title>
        <authorList>
            <person name="Pawlowski D.R."/>
            <person name="Koudelka G.B."/>
        </authorList>
    </citation>
    <scope>NUCLEOTIDE SEQUENCE [LARGE SCALE GENOMIC DNA]</scope>
    <source>
        <strain evidence="3 4">Niagara R</strain>
    </source>
</reference>